<sequence>MNNISIAIKISHFSSSIAMISQQLGLEVSHSHYEGEIYSLRTPGGVTEKAYAYNYWEYRKEFVTTQWVQELVNDFIDDIVRVKRDVLKTIAQEAQIEFFVGMYHYSLPSRP</sequence>
<protein>
    <submittedName>
        <fullName evidence="1">Uncharacterized protein</fullName>
    </submittedName>
</protein>
<dbReference type="EMBL" id="VOHS01000030">
    <property type="protein sequence ID" value="TWV97397.1"/>
    <property type="molecule type" value="Genomic_DNA"/>
</dbReference>
<comment type="caution">
    <text evidence="1">The sequence shown here is derived from an EMBL/GenBank/DDBJ whole genome shotgun (WGS) entry which is preliminary data.</text>
</comment>
<proteinExistence type="predicted"/>
<evidence type="ECO:0000313" key="1">
    <source>
        <dbReference type="EMBL" id="TWV97397.1"/>
    </source>
</evidence>
<accession>A0A5C6LRQ7</accession>
<dbReference type="Proteomes" id="UP000318815">
    <property type="component" value="Unassembled WGS sequence"/>
</dbReference>
<evidence type="ECO:0000313" key="2">
    <source>
        <dbReference type="Proteomes" id="UP000318815"/>
    </source>
</evidence>
<dbReference type="AlphaFoldDB" id="A0A5C6LRQ7"/>
<organism evidence="1 2">
    <name type="scientific">Chitinophaga pinensis</name>
    <dbReference type="NCBI Taxonomy" id="79329"/>
    <lineage>
        <taxon>Bacteria</taxon>
        <taxon>Pseudomonadati</taxon>
        <taxon>Bacteroidota</taxon>
        <taxon>Chitinophagia</taxon>
        <taxon>Chitinophagales</taxon>
        <taxon>Chitinophagaceae</taxon>
        <taxon>Chitinophaga</taxon>
    </lineage>
</organism>
<gene>
    <name evidence="1" type="ORF">FEF09_22315</name>
</gene>
<name>A0A5C6LRQ7_9BACT</name>
<reference evidence="1 2" key="1">
    <citation type="submission" date="2019-08" db="EMBL/GenBank/DDBJ databases">
        <title>Whole genome sequencing of chitin degrading bacteria Chitinophaga pinensis YS16.</title>
        <authorList>
            <person name="Singh R.P."/>
            <person name="Manchanda G."/>
            <person name="Maurya I.K."/>
            <person name="Joshi N.K."/>
            <person name="Srivastava A.K."/>
        </authorList>
    </citation>
    <scope>NUCLEOTIDE SEQUENCE [LARGE SCALE GENOMIC DNA]</scope>
    <source>
        <strain evidence="1 2">YS-16</strain>
    </source>
</reference>
<keyword evidence="2" id="KW-1185">Reference proteome</keyword>